<feature type="domain" description="C2H2-type" evidence="13">
    <location>
        <begin position="2048"/>
        <end position="2070"/>
    </location>
</feature>
<feature type="domain" description="C2H2-type" evidence="13">
    <location>
        <begin position="2387"/>
        <end position="2419"/>
    </location>
</feature>
<accession>A0A9P0A823</accession>
<evidence type="ECO:0000259" key="14">
    <source>
        <dbReference type="PROSITE" id="PS51915"/>
    </source>
</evidence>
<keyword evidence="4 10" id="KW-0863">Zinc-finger</keyword>
<dbReference type="PANTHER" id="PTHR24384:SF189">
    <property type="entry name" value="C2H2-TYPE DOMAIN-CONTAINING PROTEIN-RELATED"/>
    <property type="match status" value="1"/>
</dbReference>
<dbReference type="InterPro" id="IPR013087">
    <property type="entry name" value="Znf_C2H2_type"/>
</dbReference>
<feature type="domain" description="C2H2-type" evidence="13">
    <location>
        <begin position="2178"/>
        <end position="2205"/>
    </location>
</feature>
<dbReference type="PROSITE" id="PS00028">
    <property type="entry name" value="ZINC_FINGER_C2H2_1"/>
    <property type="match status" value="16"/>
</dbReference>
<evidence type="ECO:0000256" key="7">
    <source>
        <dbReference type="ARBA" id="ARBA00023125"/>
    </source>
</evidence>
<dbReference type="SUPFAM" id="SSF57716">
    <property type="entry name" value="Glucocorticoid receptor-like (DNA-binding domain)"/>
    <property type="match status" value="1"/>
</dbReference>
<dbReference type="Proteomes" id="UP001152759">
    <property type="component" value="Chromosome 2"/>
</dbReference>
<feature type="compositionally biased region" description="Basic and acidic residues" evidence="12">
    <location>
        <begin position="877"/>
        <end position="892"/>
    </location>
</feature>
<feature type="compositionally biased region" description="Polar residues" evidence="12">
    <location>
        <begin position="2676"/>
        <end position="2692"/>
    </location>
</feature>
<feature type="region of interest" description="Disordered" evidence="12">
    <location>
        <begin position="2676"/>
        <end position="2701"/>
    </location>
</feature>
<evidence type="ECO:0000256" key="3">
    <source>
        <dbReference type="ARBA" id="ARBA00022737"/>
    </source>
</evidence>
<dbReference type="GO" id="GO:0000978">
    <property type="term" value="F:RNA polymerase II cis-regulatory region sequence-specific DNA binding"/>
    <property type="evidence" value="ECO:0007669"/>
    <property type="project" value="TreeGrafter"/>
</dbReference>
<feature type="compositionally biased region" description="Polar residues" evidence="12">
    <location>
        <begin position="1411"/>
        <end position="1432"/>
    </location>
</feature>
<evidence type="ECO:0000256" key="10">
    <source>
        <dbReference type="PROSITE-ProRule" id="PRU00042"/>
    </source>
</evidence>
<dbReference type="GO" id="GO:0000981">
    <property type="term" value="F:DNA-binding transcription factor activity, RNA polymerase II-specific"/>
    <property type="evidence" value="ECO:0007669"/>
    <property type="project" value="TreeGrafter"/>
</dbReference>
<proteinExistence type="predicted"/>
<evidence type="ECO:0000256" key="5">
    <source>
        <dbReference type="ARBA" id="ARBA00022833"/>
    </source>
</evidence>
<organism evidence="15 16">
    <name type="scientific">Bemisia tabaci</name>
    <name type="common">Sweetpotato whitefly</name>
    <name type="synonym">Aleurodes tabaci</name>
    <dbReference type="NCBI Taxonomy" id="7038"/>
    <lineage>
        <taxon>Eukaryota</taxon>
        <taxon>Metazoa</taxon>
        <taxon>Ecdysozoa</taxon>
        <taxon>Arthropoda</taxon>
        <taxon>Hexapoda</taxon>
        <taxon>Insecta</taxon>
        <taxon>Pterygota</taxon>
        <taxon>Neoptera</taxon>
        <taxon>Paraneoptera</taxon>
        <taxon>Hemiptera</taxon>
        <taxon>Sternorrhyncha</taxon>
        <taxon>Aleyrodoidea</taxon>
        <taxon>Aleyrodidae</taxon>
        <taxon>Aleyrodinae</taxon>
        <taxon>Bemisia</taxon>
    </lineage>
</organism>
<feature type="domain" description="C2H2-type" evidence="13">
    <location>
        <begin position="2489"/>
        <end position="2516"/>
    </location>
</feature>
<feature type="binding site" evidence="11">
    <location>
        <position position="249"/>
    </location>
    <ligand>
        <name>Zn(2+)</name>
        <dbReference type="ChEBI" id="CHEBI:29105"/>
    </ligand>
</feature>
<evidence type="ECO:0000256" key="9">
    <source>
        <dbReference type="ARBA" id="ARBA00023242"/>
    </source>
</evidence>
<keyword evidence="5 11" id="KW-0862">Zinc</keyword>
<feature type="compositionally biased region" description="Basic and acidic residues" evidence="12">
    <location>
        <begin position="761"/>
        <end position="772"/>
    </location>
</feature>
<feature type="domain" description="ZAD" evidence="14">
    <location>
        <begin position="244"/>
        <end position="316"/>
    </location>
</feature>
<dbReference type="PANTHER" id="PTHR24384">
    <property type="entry name" value="FINGER PUTATIVE TRANSCRIPTION FACTOR FAMILY-RELATED"/>
    <property type="match status" value="1"/>
</dbReference>
<dbReference type="PROSITE" id="PS50157">
    <property type="entry name" value="ZINC_FINGER_C2H2_2"/>
    <property type="match status" value="15"/>
</dbReference>
<dbReference type="EMBL" id="OU963863">
    <property type="protein sequence ID" value="CAH0385103.1"/>
    <property type="molecule type" value="Genomic_DNA"/>
</dbReference>
<feature type="region of interest" description="Disordered" evidence="12">
    <location>
        <begin position="506"/>
        <end position="604"/>
    </location>
</feature>
<evidence type="ECO:0000256" key="8">
    <source>
        <dbReference type="ARBA" id="ARBA00023163"/>
    </source>
</evidence>
<feature type="domain" description="C2H2-type" evidence="13">
    <location>
        <begin position="2272"/>
        <end position="2297"/>
    </location>
</feature>
<feature type="region of interest" description="Disordered" evidence="12">
    <location>
        <begin position="335"/>
        <end position="366"/>
    </location>
</feature>
<dbReference type="Gene3D" id="3.40.1800.20">
    <property type="match status" value="1"/>
</dbReference>
<evidence type="ECO:0000256" key="12">
    <source>
        <dbReference type="SAM" id="MobiDB-lite"/>
    </source>
</evidence>
<evidence type="ECO:0000256" key="1">
    <source>
        <dbReference type="ARBA" id="ARBA00004123"/>
    </source>
</evidence>
<evidence type="ECO:0000256" key="4">
    <source>
        <dbReference type="ARBA" id="ARBA00022771"/>
    </source>
</evidence>
<protein>
    <submittedName>
        <fullName evidence="15">Uncharacterized protein</fullName>
    </submittedName>
</protein>
<feature type="domain" description="C2H2-type" evidence="13">
    <location>
        <begin position="2329"/>
        <end position="2356"/>
    </location>
</feature>
<dbReference type="KEGG" id="btab:109044121"/>
<feature type="domain" description="C2H2-type" evidence="13">
    <location>
        <begin position="2802"/>
        <end position="2825"/>
    </location>
</feature>
<evidence type="ECO:0000256" key="11">
    <source>
        <dbReference type="PROSITE-ProRule" id="PRU01263"/>
    </source>
</evidence>
<evidence type="ECO:0000313" key="16">
    <source>
        <dbReference type="Proteomes" id="UP001152759"/>
    </source>
</evidence>
<evidence type="ECO:0000256" key="2">
    <source>
        <dbReference type="ARBA" id="ARBA00022723"/>
    </source>
</evidence>
<feature type="compositionally biased region" description="Basic and acidic residues" evidence="12">
    <location>
        <begin position="790"/>
        <end position="801"/>
    </location>
</feature>
<feature type="compositionally biased region" description="Basic residues" evidence="12">
    <location>
        <begin position="335"/>
        <end position="344"/>
    </location>
</feature>
<feature type="domain" description="C2H2-type" evidence="13">
    <location>
        <begin position="2300"/>
        <end position="2328"/>
    </location>
</feature>
<feature type="domain" description="C2H2-type" evidence="13">
    <location>
        <begin position="2617"/>
        <end position="2644"/>
    </location>
</feature>
<keyword evidence="3" id="KW-0677">Repeat</keyword>
<feature type="binding site" evidence="11">
    <location>
        <position position="292"/>
    </location>
    <ligand>
        <name>Zn(2+)</name>
        <dbReference type="ChEBI" id="CHEBI:29105"/>
    </ligand>
</feature>
<evidence type="ECO:0000259" key="13">
    <source>
        <dbReference type="PROSITE" id="PS50157"/>
    </source>
</evidence>
<feature type="region of interest" description="Disordered" evidence="12">
    <location>
        <begin position="104"/>
        <end position="125"/>
    </location>
</feature>
<feature type="compositionally biased region" description="Basic and acidic residues" evidence="12">
    <location>
        <begin position="546"/>
        <end position="559"/>
    </location>
</feature>
<feature type="binding site" evidence="11">
    <location>
        <position position="246"/>
    </location>
    <ligand>
        <name>Zn(2+)</name>
        <dbReference type="ChEBI" id="CHEBI:29105"/>
    </ligand>
</feature>
<feature type="region of interest" description="Disordered" evidence="12">
    <location>
        <begin position="1315"/>
        <end position="1335"/>
    </location>
</feature>
<dbReference type="InterPro" id="IPR036236">
    <property type="entry name" value="Znf_C2H2_sf"/>
</dbReference>
<evidence type="ECO:0000256" key="6">
    <source>
        <dbReference type="ARBA" id="ARBA00023015"/>
    </source>
</evidence>
<keyword evidence="7" id="KW-0238">DNA-binding</keyword>
<feature type="domain" description="C2H2-type" evidence="13">
    <location>
        <begin position="2246"/>
        <end position="2273"/>
    </location>
</feature>
<dbReference type="SUPFAM" id="SSF57667">
    <property type="entry name" value="beta-beta-alpha zinc fingers"/>
    <property type="match status" value="7"/>
</dbReference>
<keyword evidence="2 11" id="KW-0479">Metal-binding</keyword>
<feature type="region of interest" description="Disordered" evidence="12">
    <location>
        <begin position="2715"/>
        <end position="2736"/>
    </location>
</feature>
<dbReference type="GO" id="GO:0005634">
    <property type="term" value="C:nucleus"/>
    <property type="evidence" value="ECO:0007669"/>
    <property type="project" value="UniProtKB-SubCell"/>
</dbReference>
<name>A0A9P0A823_BEMTA</name>
<feature type="region of interest" description="Disordered" evidence="12">
    <location>
        <begin position="1402"/>
        <end position="1433"/>
    </location>
</feature>
<feature type="compositionally biased region" description="Basic residues" evidence="12">
    <location>
        <begin position="526"/>
        <end position="537"/>
    </location>
</feature>
<feature type="region of interest" description="Disordered" evidence="12">
    <location>
        <begin position="1490"/>
        <end position="1509"/>
    </location>
</feature>
<feature type="compositionally biased region" description="Basic and acidic residues" evidence="12">
    <location>
        <begin position="577"/>
        <end position="586"/>
    </location>
</feature>
<feature type="domain" description="C2H2-type" evidence="13">
    <location>
        <begin position="1065"/>
        <end position="1092"/>
    </location>
</feature>
<feature type="domain" description="C2H2-type" evidence="13">
    <location>
        <begin position="2357"/>
        <end position="2385"/>
    </location>
</feature>
<dbReference type="InterPro" id="IPR050752">
    <property type="entry name" value="C2H2-ZF_domain"/>
</dbReference>
<feature type="compositionally biased region" description="Basic and acidic residues" evidence="12">
    <location>
        <begin position="703"/>
        <end position="714"/>
    </location>
</feature>
<keyword evidence="16" id="KW-1185">Reference proteome</keyword>
<dbReference type="Pfam" id="PF07776">
    <property type="entry name" value="zf-AD"/>
    <property type="match status" value="1"/>
</dbReference>
<gene>
    <name evidence="15" type="ORF">BEMITA_LOCUS4361</name>
</gene>
<feature type="domain" description="C2H2-type" evidence="13">
    <location>
        <begin position="2110"/>
        <end position="2138"/>
    </location>
</feature>
<feature type="domain" description="C2H2-type" evidence="13">
    <location>
        <begin position="2517"/>
        <end position="2545"/>
    </location>
</feature>
<feature type="compositionally biased region" description="Basic and acidic residues" evidence="12">
    <location>
        <begin position="848"/>
        <end position="859"/>
    </location>
</feature>
<keyword evidence="9" id="KW-0539">Nucleus</keyword>
<keyword evidence="6" id="KW-0805">Transcription regulation</keyword>
<dbReference type="PROSITE" id="PS51915">
    <property type="entry name" value="ZAD"/>
    <property type="match status" value="1"/>
</dbReference>
<feature type="binding site" evidence="11">
    <location>
        <position position="289"/>
    </location>
    <ligand>
        <name>Zn(2+)</name>
        <dbReference type="ChEBI" id="CHEBI:29105"/>
    </ligand>
</feature>
<reference evidence="15" key="1">
    <citation type="submission" date="2021-12" db="EMBL/GenBank/DDBJ databases">
        <authorList>
            <person name="King R."/>
        </authorList>
    </citation>
    <scope>NUCLEOTIDE SEQUENCE</scope>
</reference>
<feature type="compositionally biased region" description="Basic and acidic residues" evidence="12">
    <location>
        <begin position="115"/>
        <end position="125"/>
    </location>
</feature>
<keyword evidence="8" id="KW-0804">Transcription</keyword>
<evidence type="ECO:0000313" key="15">
    <source>
        <dbReference type="EMBL" id="CAH0385103.1"/>
    </source>
</evidence>
<feature type="domain" description="C2H2-type" evidence="13">
    <location>
        <begin position="2586"/>
        <end position="2614"/>
    </location>
</feature>
<feature type="compositionally biased region" description="Basic and acidic residues" evidence="12">
    <location>
        <begin position="819"/>
        <end position="830"/>
    </location>
</feature>
<dbReference type="InterPro" id="IPR012934">
    <property type="entry name" value="Znf_AD"/>
</dbReference>
<comment type="subcellular location">
    <subcellularLocation>
        <location evidence="1">Nucleus</location>
    </subcellularLocation>
</comment>
<feature type="region of interest" description="Disordered" evidence="12">
    <location>
        <begin position="660"/>
        <end position="896"/>
    </location>
</feature>
<dbReference type="FunFam" id="3.30.160.60:FF:000446">
    <property type="entry name" value="Zinc finger protein"/>
    <property type="match status" value="1"/>
</dbReference>
<dbReference type="SMART" id="SM00355">
    <property type="entry name" value="ZnF_C2H2"/>
    <property type="match status" value="26"/>
</dbReference>
<feature type="compositionally biased region" description="Basic and acidic residues" evidence="12">
    <location>
        <begin position="732"/>
        <end position="743"/>
    </location>
</feature>
<sequence>MDEQQGTSRTGDTKQEMCDVTHIDKGPDAVPKISLKDEPACLSDSAEFRENEFLENLELINSKRLPEVSVDKQSQSSPEKVNISTSIRSFEPNVACKKPSISVETGSAPAIDTPESSKEELKTPSEAEFGVTKGCDIFPSKSENPAIKLECNKLKMRPVVSLLKVDIDQTLMKVNNKKQSKRKAKSCNPQSKTSFKRKCAKKKLISKKSKYFPRSRHQTNVKAKTPISSQSPSLSLDVEDFVSGVCRVCGEQSNECTNIFNDKEKYDRIIEKFLPISVDKSDELPKTVCKNCLSVLIAVNNLSMKCTMKQAQKQPSSGIKKISVQKQNIDKVRTCKSPKNRNLNHPKPVPQVPASRPKKTTTLSKVTSLPTLRSSLATKLSASEQSSLRPTASNIDCGIQILNSFSLAALIENPTMDLDQMSSNGPHKAILSDNKTGDGKNYKPLFAAKMPVRVRPERKVVPPAKFDNFVKSSTPKERSKPLVITPSNATKEAIDLKEEVNPKKIQYSFDPTSGSFEDESPASPKPVKKRVRKSKKKVSPENILGNKEEKAGTKADKTVGDCLQNQESMPRKVSSGELEKDAEIKNQQDSQNDGNKMKAVARPKNKKKVLPLINANDTTNMIDLNTVGMLTSSLSEEIQKALQLIKNYLIVKVLIPDANAEDGTGSKVASLSKDSPGKETSERIPGANAEDGTGSKVASLSKDSPEKGTSERIPDANAEDGTGSKVPSLSKDSPEKGTSERIPDANAEDGTGSKVASLSKDSPEKGTSERIPDANAEDGTGSKVASLSKDSPEKGTSERIPDANAEDGTGSKVASLSKDSPEKGTSERIPDANAEDGTGSKVASLSKDSPEKGTSERIPDANAEDGTGSKVASLSKDSPEKGTSERAKDVLGKRSSATEPIGQNLKQVVEATVEVFSIKIKNSLVPVYFKVVKESFPSAKVKKTIITTITQTLTKQRNDIRAAWEAEKCMLVPSIFKKLSDNFDPNQSLQQCVKCDKKFPRNEILNHVKYSHLVQCVPCKIARHSYAALQYHTSTVHPLDPKKCRVCGKLYPVPPNQVEYCSHWHRCSICGQGFLDHNAYVKHEMRHIDSDFLDYLFKLEPSLQNSAELKKLKSEFIEKEDGRLLLDYFWEKSDILYTITLIVKDKVFCIKCFRLFKNLTVLKNHLCTGEDKCLQVSFCVYKCVKCKRRFKAKSTYFVHYQECVDRNFDIMRALGTYSEKILIECAICATVHESIEKFNNHFDLCFKTNIFHCDRCDAKIILQAKGKHLKYCRGPIISKEKSISSGSRSDKIWKNSSNSGSVKIFEDVVDLDPSQNNVDGQFERTESPMCTEGDKTTRNVENKISENEKTIRPIQDEKSAIVEVQTHASEKSLKPLDNTVENKISPRNFDFDVNENGCSATSIEGNELPASATQNDTSGKQLQIHPTPSSNVGMKIDDKVHLAKSVEVKEPSTVQVQNYILGEEVKIAHEIRPIISDKTATLLVDANLSPPVTGQSSQDSASKRGHDDAPVDESIIDFLGSVCSTPLPKKTKTATRTDGIIGTDACVSQTSSVKPIVPKLASTETAESEKIPKQKGINAAGNIIVNEDTIDSLKPPPLIKKWFTIKIVTASVDHIQGSSTVSENKFAENLDPNSKELQNLVQASEKATAAEDGSESKVLEVSYSVFFTEVNGKLLPHHFTLATSKLSQETRDKASSIIKSLLRKQRKKILEETSGTQDKPPVTVEAHAPKKIKTNVDSKSTGEKRSEDCLKAICFFACIHCKELVDKKYLREHVLKTHMVQCSSCLIYLTSPDELLNHMCIVHDHPFSSCLKCWKKFPLDSDSSKCSCEFSCSICQSPFSNWLEYLDHEMSHFYEMAFNHAAETLNDKFIIHKLEKDLQAVRGPALVYPCRLCGKRYASKTEIEFCEHSYKCVSCKNVFISYALFVTHGCSLRYRNQRFKEKDKAKALSQNTDFIHVCPLCNETFNNGVLYGIHYPMCAESSGKLLEGRSATYCVSCPYCLTEFDSSQSFLRHYFDCRKENAYLCDYCQEFISNTHKTNHQQSCTQDVLCDNCGLSFSNRTRYRLHFRQHKDGSVFCKTLIKDDDGNPFETEPDANIVMETIRNGEFNLRSCAYCGKMFDSVRNCIRHILAVHLDKVKTCPVCKITLRKSTNHLLTHRKTHSQEELIAATAGESIGAFRCPLCKKYFNSSYHKILHQIYHHDRETLKCTYCQKEFLSKVTLESHQVRCVEPPKKRSTAPLTQAAKFICQICDSPFDKFQEYVKHKKTHGGRVACDLCDKTFLTRAIMRNHRKQVHFGTPCTCEICGLDFSCVKNLQIHQRNIHIDIPPVICETCGKTFRTPKHLSKHITVHTGERPYKCTHCGRGYRLLGNLHQHEIKHHTGGSRPFECRVCKSTFAQLNNLHLHRRQMHPEIHKYQCPKCKFGYNDFKYYTKHVEGCNSKRVMPPVPRKRVNIAPRAPRTSVKHCPYCNEDVPSLRVHLLRRTDERPYHCQTCPKKFSYLCSLKNHEALHFNIKKFKCKICDKGFLGLKQYSLHLQIKHNDCFPLHCSHCNKGYNDNKYYYRHIEECNEFTTGPHYEANSKKLTPQCAACHKYFMKFNDLRIHAAMVHESQSHKKYQCKFCDSSYDSNALLTKHSKHHYKDRNRPGMFLCPKCQFHHFDFKTVLNHDCTTASVSKDFNSGPMSPSKRSLSSDYAKPTKRLKSGRVSKPVLMADFETDAESEDSDSSDNDIDSDTEIVELKKLSDMDDFDDYEEYKGEGNFNGSTTKVEVQDTPQLGKIEEIEIVPESLIEETVADSSNFIYHCSFCKSNFDSLVTLQDHLRKDHGLDLENLEFQVL</sequence>
<dbReference type="GO" id="GO:0008270">
    <property type="term" value="F:zinc ion binding"/>
    <property type="evidence" value="ECO:0007669"/>
    <property type="project" value="UniProtKB-UniRule"/>
</dbReference>
<feature type="compositionally biased region" description="Polar residues" evidence="12">
    <location>
        <begin position="1490"/>
        <end position="1500"/>
    </location>
</feature>
<feature type="compositionally biased region" description="Basic and acidic residues" evidence="12">
    <location>
        <begin position="1321"/>
        <end position="1335"/>
    </location>
</feature>
<dbReference type="Gene3D" id="3.30.160.60">
    <property type="entry name" value="Classic Zinc Finger"/>
    <property type="match status" value="8"/>
</dbReference>